<dbReference type="SMART" id="SM00294">
    <property type="entry name" value="4.1m"/>
    <property type="match status" value="1"/>
</dbReference>
<evidence type="ECO:0000256" key="7">
    <source>
        <dbReference type="ARBA" id="ARBA00022737"/>
    </source>
</evidence>
<evidence type="ECO:0000256" key="3">
    <source>
        <dbReference type="ARBA" id="ARBA00022475"/>
    </source>
</evidence>
<dbReference type="GO" id="GO:0007156">
    <property type="term" value="P:homophilic cell adhesion via plasma membrane adhesion molecules"/>
    <property type="evidence" value="ECO:0007669"/>
    <property type="project" value="TreeGrafter"/>
</dbReference>
<dbReference type="Pfam" id="PF13927">
    <property type="entry name" value="Ig_3"/>
    <property type="match status" value="1"/>
</dbReference>
<proteinExistence type="inferred from homology"/>
<dbReference type="PANTHER" id="PTHR45889:SF2">
    <property type="entry name" value="CELL ADHESION MOLECULE 1"/>
    <property type="match status" value="1"/>
</dbReference>
<feature type="domain" description="Ig-like" evidence="19">
    <location>
        <begin position="132"/>
        <end position="227"/>
    </location>
</feature>
<evidence type="ECO:0000256" key="8">
    <source>
        <dbReference type="ARBA" id="ARBA00022989"/>
    </source>
</evidence>
<dbReference type="GO" id="GO:0051606">
    <property type="term" value="P:detection of stimulus"/>
    <property type="evidence" value="ECO:0007669"/>
    <property type="project" value="TreeGrafter"/>
</dbReference>
<keyword evidence="11" id="KW-1015">Disulfide bond</keyword>
<dbReference type="PROSITE" id="PS50835">
    <property type="entry name" value="IG_LIKE"/>
    <property type="match status" value="3"/>
</dbReference>
<protein>
    <recommendedName>
        <fullName evidence="16">Cell adhesion molecule 1</fullName>
    </recommendedName>
    <alternativeName>
        <fullName evidence="17">Synaptic cell adhesion molecule</fullName>
    </alternativeName>
</protein>
<keyword evidence="10 18" id="KW-0472">Membrane</keyword>
<dbReference type="CDD" id="cd00096">
    <property type="entry name" value="Ig"/>
    <property type="match status" value="1"/>
</dbReference>
<dbReference type="GO" id="GO:0042271">
    <property type="term" value="P:susceptibility to natural killer cell mediated cytotoxicity"/>
    <property type="evidence" value="ECO:0007669"/>
    <property type="project" value="TreeGrafter"/>
</dbReference>
<dbReference type="GO" id="GO:0005886">
    <property type="term" value="C:plasma membrane"/>
    <property type="evidence" value="ECO:0007669"/>
    <property type="project" value="UniProtKB-SubCell"/>
</dbReference>
<dbReference type="PANTHER" id="PTHR45889">
    <property type="entry name" value="IG-LIKE DOMAIN-CONTAINING PROTEIN"/>
    <property type="match status" value="1"/>
</dbReference>
<dbReference type="FunFam" id="2.60.40.10:FF:000200">
    <property type="entry name" value="cell adhesion molecule 1 isoform X1"/>
    <property type="match status" value="1"/>
</dbReference>
<dbReference type="InterPro" id="IPR003585">
    <property type="entry name" value="Neurexin-like"/>
</dbReference>
<accession>A0A8D3C2L5</accession>
<evidence type="ECO:0000256" key="10">
    <source>
        <dbReference type="ARBA" id="ARBA00023136"/>
    </source>
</evidence>
<name>A0A8D3C2L5_SCOMX</name>
<evidence type="ECO:0000313" key="20">
    <source>
        <dbReference type="Ensembl" id="ENSSMAP00000041523.1"/>
    </source>
</evidence>
<dbReference type="InterPro" id="IPR013106">
    <property type="entry name" value="Ig_V-set"/>
</dbReference>
<dbReference type="GO" id="GO:0005102">
    <property type="term" value="F:signaling receptor binding"/>
    <property type="evidence" value="ECO:0007669"/>
    <property type="project" value="TreeGrafter"/>
</dbReference>
<evidence type="ECO:0000256" key="1">
    <source>
        <dbReference type="ARBA" id="ARBA00004251"/>
    </source>
</evidence>
<dbReference type="InterPro" id="IPR003598">
    <property type="entry name" value="Ig_sub2"/>
</dbReference>
<dbReference type="SMART" id="SM00408">
    <property type="entry name" value="IGc2"/>
    <property type="match status" value="3"/>
</dbReference>
<keyword evidence="5 18" id="KW-0812">Transmembrane</keyword>
<evidence type="ECO:0000256" key="15">
    <source>
        <dbReference type="ARBA" id="ARBA00063829"/>
    </source>
</evidence>
<keyword evidence="12" id="KW-0325">Glycoprotein</keyword>
<dbReference type="InterPro" id="IPR007110">
    <property type="entry name" value="Ig-like_dom"/>
</dbReference>
<feature type="transmembrane region" description="Helical" evidence="18">
    <location>
        <begin position="334"/>
        <end position="354"/>
    </location>
</feature>
<keyword evidence="8 18" id="KW-1133">Transmembrane helix</keyword>
<comment type="subunit">
    <text evidence="15">Homodimer (via Ig-like V-type domain). Interacts with FARP1. Interacts (via Ig-like V-type domain) with CRTAM (via Ig-like V-type domain); the interaction competes with CRTAM homodimerization and CADM1 homodimerization. Interacts (via C-terminus) with EPB41L3/DAL1. The interaction with EPB41L3/DAL1 may act to anchor CADM1 to the actin cytoskeleton. Interacts (via C-terminus) with MPP2 (via PDZ domain). Interacts (via C-terminus) with MPP3 (via PDZ domain); this interaction connects CADM1 with DLG1. Interacts (via C-terminus) with PALS2 (via PDZ domain).</text>
</comment>
<evidence type="ECO:0000256" key="5">
    <source>
        <dbReference type="ARBA" id="ARBA00022692"/>
    </source>
</evidence>
<dbReference type="Ensembl" id="ENSSMAT00000075157.1">
    <property type="protein sequence ID" value="ENSSMAP00000041523.1"/>
    <property type="gene ID" value="ENSSMAG00000016318.2"/>
</dbReference>
<dbReference type="InterPro" id="IPR003599">
    <property type="entry name" value="Ig_sub"/>
</dbReference>
<dbReference type="Gene3D" id="2.60.40.10">
    <property type="entry name" value="Immunoglobulins"/>
    <property type="match status" value="3"/>
</dbReference>
<sequence>RFTLGFPINPTCVCAVIIGNLCVSLSLPRPVVSQNLVTDNVSVVEGEMAIISCRVKDSDDSVIQLLNPNRQTIYFRDMRPLKDARFQLVNFSENELRVSLSNVSLSDEGRYVCQLYTDPPQEAYADITVLIPPGNPIIEARDEVLSEGNETEMTCTAMSSKPAATIRWMKGDKELPGKPRVELTYDKMYTVTSRLTFTVNKEDDGVPVICIVDHPAVKDFQAQKYLEVQYKPEVKIVVEFPQGLTREGENLELTCQAKGKPQPQLVSWVKVDDDVPSHAVITGGDLYIENLNKSYNGTYRCVASNSVGESFDDYILYVYDSRAGEGAPRTVDHAVIGGVVAVVVFAMLCLLIVLGRYFARHKGTYFTHEAKGADDAADADTAIINAEGGHTNSDEKKEYYI</sequence>
<dbReference type="AlphaFoldDB" id="A0A8D3C2L5"/>
<evidence type="ECO:0000256" key="14">
    <source>
        <dbReference type="ARBA" id="ARBA00034103"/>
    </source>
</evidence>
<keyword evidence="6" id="KW-0732">Signal</keyword>
<keyword evidence="9" id="KW-0770">Synapse</keyword>
<dbReference type="Pfam" id="PF07686">
    <property type="entry name" value="V-set"/>
    <property type="match status" value="1"/>
</dbReference>
<evidence type="ECO:0000256" key="13">
    <source>
        <dbReference type="ARBA" id="ARBA00023319"/>
    </source>
</evidence>
<evidence type="ECO:0000256" key="18">
    <source>
        <dbReference type="SAM" id="Phobius"/>
    </source>
</evidence>
<dbReference type="InterPro" id="IPR013162">
    <property type="entry name" value="CD80_C2-set"/>
</dbReference>
<dbReference type="SUPFAM" id="SSF48726">
    <property type="entry name" value="Immunoglobulin"/>
    <property type="match status" value="3"/>
</dbReference>
<evidence type="ECO:0000256" key="16">
    <source>
        <dbReference type="ARBA" id="ARBA00068781"/>
    </source>
</evidence>
<dbReference type="InterPro" id="IPR013783">
    <property type="entry name" value="Ig-like_fold"/>
</dbReference>
<dbReference type="CDD" id="cd05881">
    <property type="entry name" value="IgV_1_Necl-2"/>
    <property type="match status" value="1"/>
</dbReference>
<feature type="domain" description="Ig-like" evidence="19">
    <location>
        <begin position="232"/>
        <end position="312"/>
    </location>
</feature>
<keyword evidence="13" id="KW-0393">Immunoglobulin domain</keyword>
<comment type="subcellular location">
    <subcellularLocation>
        <location evidence="1">Cell membrane</location>
        <topology evidence="1">Single-pass type I membrane protein</topology>
    </subcellularLocation>
    <subcellularLocation>
        <location evidence="14">Synapse</location>
    </subcellularLocation>
</comment>
<dbReference type="Proteomes" id="UP000694558">
    <property type="component" value="Chromosome 4"/>
</dbReference>
<evidence type="ECO:0000256" key="12">
    <source>
        <dbReference type="ARBA" id="ARBA00023180"/>
    </source>
</evidence>
<evidence type="ECO:0000256" key="17">
    <source>
        <dbReference type="ARBA" id="ARBA00080773"/>
    </source>
</evidence>
<evidence type="ECO:0000256" key="9">
    <source>
        <dbReference type="ARBA" id="ARBA00023018"/>
    </source>
</evidence>
<dbReference type="FunFam" id="2.60.40.10:FF:000184">
    <property type="entry name" value="cell adhesion molecule 1 isoform X2"/>
    <property type="match status" value="1"/>
</dbReference>
<dbReference type="GO" id="GO:0008037">
    <property type="term" value="P:cell recognition"/>
    <property type="evidence" value="ECO:0007669"/>
    <property type="project" value="TreeGrafter"/>
</dbReference>
<reference evidence="20" key="1">
    <citation type="submission" date="2023-05" db="EMBL/GenBank/DDBJ databases">
        <title>High-quality long-read genome of Scophthalmus maximus.</title>
        <authorList>
            <person name="Lien S."/>
            <person name="Martinez P."/>
        </authorList>
    </citation>
    <scope>NUCLEOTIDE SEQUENCE [LARGE SCALE GENOMIC DNA]</scope>
</reference>
<reference evidence="20" key="2">
    <citation type="submission" date="2025-08" db="UniProtKB">
        <authorList>
            <consortium name="Ensembl"/>
        </authorList>
    </citation>
    <scope>IDENTIFICATION</scope>
</reference>
<dbReference type="GO" id="GO:0045202">
    <property type="term" value="C:synapse"/>
    <property type="evidence" value="ECO:0007669"/>
    <property type="project" value="UniProtKB-SubCell"/>
</dbReference>
<evidence type="ECO:0000256" key="2">
    <source>
        <dbReference type="ARBA" id="ARBA00007810"/>
    </source>
</evidence>
<keyword evidence="7" id="KW-0677">Repeat</keyword>
<dbReference type="Pfam" id="PF08205">
    <property type="entry name" value="C2-set_2"/>
    <property type="match status" value="1"/>
</dbReference>
<dbReference type="InterPro" id="IPR036179">
    <property type="entry name" value="Ig-like_dom_sf"/>
</dbReference>
<dbReference type="FunFam" id="2.60.40.10:FF:000013">
    <property type="entry name" value="cell adhesion molecule 1 isoform X1"/>
    <property type="match status" value="1"/>
</dbReference>
<evidence type="ECO:0000256" key="11">
    <source>
        <dbReference type="ARBA" id="ARBA00023157"/>
    </source>
</evidence>
<dbReference type="GO" id="GO:0043005">
    <property type="term" value="C:neuron projection"/>
    <property type="evidence" value="ECO:0007669"/>
    <property type="project" value="TreeGrafter"/>
</dbReference>
<comment type="similarity">
    <text evidence="2">Belongs to the nectin family.</text>
</comment>
<evidence type="ECO:0000256" key="6">
    <source>
        <dbReference type="ARBA" id="ARBA00022729"/>
    </source>
</evidence>
<dbReference type="SMART" id="SM00409">
    <property type="entry name" value="IG"/>
    <property type="match status" value="3"/>
</dbReference>
<evidence type="ECO:0000313" key="21">
    <source>
        <dbReference type="Proteomes" id="UP000694558"/>
    </source>
</evidence>
<evidence type="ECO:0000256" key="4">
    <source>
        <dbReference type="ARBA" id="ARBA00022553"/>
    </source>
</evidence>
<organism evidence="20 21">
    <name type="scientific">Scophthalmus maximus</name>
    <name type="common">Turbot</name>
    <name type="synonym">Psetta maxima</name>
    <dbReference type="NCBI Taxonomy" id="52904"/>
    <lineage>
        <taxon>Eukaryota</taxon>
        <taxon>Metazoa</taxon>
        <taxon>Chordata</taxon>
        <taxon>Craniata</taxon>
        <taxon>Vertebrata</taxon>
        <taxon>Euteleostomi</taxon>
        <taxon>Actinopterygii</taxon>
        <taxon>Neopterygii</taxon>
        <taxon>Teleostei</taxon>
        <taxon>Neoteleostei</taxon>
        <taxon>Acanthomorphata</taxon>
        <taxon>Carangaria</taxon>
        <taxon>Pleuronectiformes</taxon>
        <taxon>Pleuronectoidei</taxon>
        <taxon>Scophthalmidae</taxon>
        <taxon>Scophthalmus</taxon>
    </lineage>
</organism>
<feature type="domain" description="Ig-like" evidence="19">
    <location>
        <begin position="30"/>
        <end position="128"/>
    </location>
</feature>
<keyword evidence="4" id="KW-0597">Phosphoprotein</keyword>
<evidence type="ECO:0000259" key="19">
    <source>
        <dbReference type="PROSITE" id="PS50835"/>
    </source>
</evidence>
<dbReference type="GeneTree" id="ENSGT00940000156093"/>
<gene>
    <name evidence="20" type="primary">cadm1a</name>
</gene>
<keyword evidence="3" id="KW-1003">Cell membrane</keyword>